<dbReference type="Proteomes" id="UP000230759">
    <property type="component" value="Unassembled WGS sequence"/>
</dbReference>
<dbReference type="EMBL" id="PCSV01000011">
    <property type="protein sequence ID" value="PIP57272.1"/>
    <property type="molecule type" value="Genomic_DNA"/>
</dbReference>
<dbReference type="AlphaFoldDB" id="A0A2H0BHX0"/>
<name>A0A2H0BHX0_9BACT</name>
<reference evidence="1 2" key="1">
    <citation type="submission" date="2017-09" db="EMBL/GenBank/DDBJ databases">
        <title>Depth-based differentiation of microbial function through sediment-hosted aquifers and enrichment of novel symbionts in the deep terrestrial subsurface.</title>
        <authorList>
            <person name="Probst A.J."/>
            <person name="Ladd B."/>
            <person name="Jarett J.K."/>
            <person name="Geller-Mcgrath D.E."/>
            <person name="Sieber C.M."/>
            <person name="Emerson J.B."/>
            <person name="Anantharaman K."/>
            <person name="Thomas B.C."/>
            <person name="Malmstrom R."/>
            <person name="Stieglmeier M."/>
            <person name="Klingl A."/>
            <person name="Woyke T."/>
            <person name="Ryan C.M."/>
            <person name="Banfield J.F."/>
        </authorList>
    </citation>
    <scope>NUCLEOTIDE SEQUENCE [LARGE SCALE GENOMIC DNA]</scope>
    <source>
        <strain evidence="1">CG22_combo_CG10-13_8_21_14_all_45_10</strain>
    </source>
</reference>
<sequence length="81" mass="9543">MDKKSKEEIHKLFSDSFHEVVPPLLGDMEERLASKEDVNDLIMKVDSLDRKFDAQQDRMDRHGKQLDNHEKRIHALEFAPI</sequence>
<protein>
    <submittedName>
        <fullName evidence="1">Uncharacterized protein</fullName>
    </submittedName>
</protein>
<evidence type="ECO:0000313" key="2">
    <source>
        <dbReference type="Proteomes" id="UP000230759"/>
    </source>
</evidence>
<gene>
    <name evidence="1" type="ORF">COX04_00430</name>
</gene>
<organism evidence="1 2">
    <name type="scientific">Candidatus Woesebacteria bacterium CG22_combo_CG10-13_8_21_14_all_45_10</name>
    <dbReference type="NCBI Taxonomy" id="1975060"/>
    <lineage>
        <taxon>Bacteria</taxon>
        <taxon>Candidatus Woeseibacteriota</taxon>
    </lineage>
</organism>
<accession>A0A2H0BHX0</accession>
<evidence type="ECO:0000313" key="1">
    <source>
        <dbReference type="EMBL" id="PIP57272.1"/>
    </source>
</evidence>
<proteinExistence type="predicted"/>
<comment type="caution">
    <text evidence="1">The sequence shown here is derived from an EMBL/GenBank/DDBJ whole genome shotgun (WGS) entry which is preliminary data.</text>
</comment>